<organism evidence="2 3">
    <name type="scientific">Amphiprion percula</name>
    <name type="common">Orange clownfish</name>
    <name type="synonym">Lutjanus percula</name>
    <dbReference type="NCBI Taxonomy" id="161767"/>
    <lineage>
        <taxon>Eukaryota</taxon>
        <taxon>Metazoa</taxon>
        <taxon>Chordata</taxon>
        <taxon>Craniata</taxon>
        <taxon>Vertebrata</taxon>
        <taxon>Euteleostomi</taxon>
        <taxon>Actinopterygii</taxon>
        <taxon>Neopterygii</taxon>
        <taxon>Teleostei</taxon>
        <taxon>Neoteleostei</taxon>
        <taxon>Acanthomorphata</taxon>
        <taxon>Ovalentaria</taxon>
        <taxon>Pomacentridae</taxon>
        <taxon>Amphiprion</taxon>
    </lineage>
</organism>
<dbReference type="Gene3D" id="3.40.50.410">
    <property type="entry name" value="von Willebrand factor, type A domain"/>
    <property type="match status" value="2"/>
</dbReference>
<accession>A0A3P8RUT9</accession>
<sequence>SSSSICERGIFFLNVLASNLVYFELESPQRDIVFLLDGSDDARSGFPAMKSFVQQVVETLSVAENKDRVSVVQYSKDPQTHFSLNTYMEKQEVLNAIQQLNHKGGRPLNTGAALYYVSSNAFGGYPLNIGAALKYVSQHAFTVESGSRLLEGVPQILILLSGGRSGDDIRTPVRTLRETGVISVAIGTTDADTLELQTISHEPSYALSITDYEELPSVKQDVLSLLREAFHHAEQTPPTVSFGKTSRFYLLTEMLFSIEND</sequence>
<dbReference type="PANTHER" id="PTHR24020">
    <property type="entry name" value="COLLAGEN ALPHA"/>
    <property type="match status" value="1"/>
</dbReference>
<dbReference type="AlphaFoldDB" id="A0A3P8RUT9"/>
<dbReference type="GO" id="GO:0005615">
    <property type="term" value="C:extracellular space"/>
    <property type="evidence" value="ECO:0007669"/>
    <property type="project" value="TreeGrafter"/>
</dbReference>
<dbReference type="STRING" id="161767.ENSAPEP00000003896"/>
<keyword evidence="3" id="KW-1185">Reference proteome</keyword>
<protein>
    <recommendedName>
        <fullName evidence="1">VWFA domain-containing protein</fullName>
    </recommendedName>
</protein>
<dbReference type="SMART" id="SM00327">
    <property type="entry name" value="VWA"/>
    <property type="match status" value="1"/>
</dbReference>
<dbReference type="Pfam" id="PF00092">
    <property type="entry name" value="VWA"/>
    <property type="match status" value="2"/>
</dbReference>
<dbReference type="InterPro" id="IPR002035">
    <property type="entry name" value="VWF_A"/>
</dbReference>
<dbReference type="InterPro" id="IPR050525">
    <property type="entry name" value="ECM_Assembly_Org"/>
</dbReference>
<dbReference type="PROSITE" id="PS50234">
    <property type="entry name" value="VWFA"/>
    <property type="match status" value="1"/>
</dbReference>
<reference evidence="2" key="2">
    <citation type="submission" date="2025-08" db="UniProtKB">
        <authorList>
            <consortium name="Ensembl"/>
        </authorList>
    </citation>
    <scope>IDENTIFICATION</scope>
</reference>
<name>A0A3P8RUT9_AMPPE</name>
<reference evidence="2 3" key="1">
    <citation type="submission" date="2018-03" db="EMBL/GenBank/DDBJ databases">
        <title>Finding Nemo's genes: A chromosome-scale reference assembly of the genome of the orange clownfish Amphiprion percula.</title>
        <authorList>
            <person name="Lehmann R."/>
        </authorList>
    </citation>
    <scope>NUCLEOTIDE SEQUENCE</scope>
</reference>
<evidence type="ECO:0000313" key="3">
    <source>
        <dbReference type="Proteomes" id="UP000265080"/>
    </source>
</evidence>
<proteinExistence type="predicted"/>
<dbReference type="Proteomes" id="UP000265080">
    <property type="component" value="Chromosome 12"/>
</dbReference>
<dbReference type="PRINTS" id="PR00453">
    <property type="entry name" value="VWFADOMAIN"/>
</dbReference>
<evidence type="ECO:0000313" key="2">
    <source>
        <dbReference type="Ensembl" id="ENSAPEP00000003896.1"/>
    </source>
</evidence>
<evidence type="ECO:0000259" key="1">
    <source>
        <dbReference type="PROSITE" id="PS50234"/>
    </source>
</evidence>
<dbReference type="InterPro" id="IPR036465">
    <property type="entry name" value="vWFA_dom_sf"/>
</dbReference>
<dbReference type="Ensembl" id="ENSAPET00000004004.1">
    <property type="protein sequence ID" value="ENSAPEP00000003896.1"/>
    <property type="gene ID" value="ENSAPEG00000002799.1"/>
</dbReference>
<dbReference type="SUPFAM" id="SSF53300">
    <property type="entry name" value="vWA-like"/>
    <property type="match status" value="1"/>
</dbReference>
<dbReference type="PANTHER" id="PTHR24020:SF13">
    <property type="entry name" value="COLLAGEN ALPHA-3(VI) CHAIN"/>
    <property type="match status" value="1"/>
</dbReference>
<dbReference type="OMA" id="ICALGHY"/>
<feature type="domain" description="VWFA" evidence="1">
    <location>
        <begin position="31"/>
        <end position="222"/>
    </location>
</feature>
<dbReference type="GeneTree" id="ENSGT00940000156462"/>
<reference evidence="2" key="3">
    <citation type="submission" date="2025-09" db="UniProtKB">
        <authorList>
            <consortium name="Ensembl"/>
        </authorList>
    </citation>
    <scope>IDENTIFICATION</scope>
</reference>